<reference evidence="1" key="1">
    <citation type="submission" date="2015-07" db="EMBL/GenBank/DDBJ databases">
        <title>Adaptation to a free-living lifestyle via gene acquisitions in the diplomonad Trepomonas sp. PC1.</title>
        <authorList>
            <person name="Xu F."/>
            <person name="Jerlstrom-Hultqvist J."/>
            <person name="Kolisko M."/>
            <person name="Simpson A.G.B."/>
            <person name="Roger A.J."/>
            <person name="Svard S.G."/>
            <person name="Andersson J.O."/>
        </authorList>
    </citation>
    <scope>NUCLEOTIDE SEQUENCE</scope>
    <source>
        <strain evidence="1">PC1</strain>
    </source>
</reference>
<dbReference type="AlphaFoldDB" id="A0A146K1V2"/>
<gene>
    <name evidence="1" type="ORF">TPC1_30701</name>
</gene>
<dbReference type="EMBL" id="GDID01006802">
    <property type="protein sequence ID" value="JAP89804.1"/>
    <property type="molecule type" value="Transcribed_RNA"/>
</dbReference>
<protein>
    <submittedName>
        <fullName evidence="1">Uncharacterized protein</fullName>
    </submittedName>
</protein>
<feature type="non-terminal residue" evidence="1">
    <location>
        <position position="1"/>
    </location>
</feature>
<proteinExistence type="predicted"/>
<evidence type="ECO:0000313" key="1">
    <source>
        <dbReference type="EMBL" id="JAP89804.1"/>
    </source>
</evidence>
<accession>A0A146K1V2</accession>
<organism evidence="1">
    <name type="scientific">Trepomonas sp. PC1</name>
    <dbReference type="NCBI Taxonomy" id="1076344"/>
    <lineage>
        <taxon>Eukaryota</taxon>
        <taxon>Metamonada</taxon>
        <taxon>Diplomonadida</taxon>
        <taxon>Hexamitidae</taxon>
        <taxon>Hexamitinae</taxon>
        <taxon>Trepomonas</taxon>
    </lineage>
</organism>
<name>A0A146K1V2_9EUKA</name>
<sequence>SLAQAAKENKRTSFFIVRQQDSILASKFRAGTLIEMRTANIPQPGIYLMRQLKQSPLMVEDSVYHFAYQDRNVVVCENDAQEHVGAIGNNSLVIIFGFTKTVFPLDYFQIMNSVLNSINELLAPKEQKLHQPQLRLTDFSPDLCIRFKSERMIYYRRPQRFDFNRHRLALMTFLNPLYPKFYFYLQRLAEFQQSFQQIYFVNCIKGTVPQMKQIKLFQETHLEIENLDLTETDLYLQKLFAKTQFADQLNFVYEKKLVADEVLQNNEIVFLLIDMFPRVQQNDQSVALYQRIETLLKDNQTDYNKKYTGNAIFLEKGSNLEELNEVLGSVFEVDLEESIGRLTLVESDDAESPKPEQQNLFEADADQIEVSEPEVVKKQQIANLTLYGITQKVYLMNMNFQKYSVLIYTSKLTADTLKQLEQTVCNLLICQKGIFNLQSPFYKKELQMIKRHNLIIDNVNIFRVLKEIEQSEEAVYVLDKTLKLQRKCSIGEIQKVIEQIESADNMKIDL</sequence>